<sequence length="197" mass="21524">MTTQVRKNVMDMFIDGARRGFTIATTNLLPNVVMAFVIIQALKITGLLDWVGHICQPVMALWGLPGEAATVLLASLMSMGGAVGVAASLATAGALSGHDVTVLLPAIYLMETRYRMSAAVSVLPKSTPNITRILSQSAPSMRCCRSGSCSLLFNKELSCLIYPPRSLPYYRCAPVCARRPGHLRCSTREWQNYCRRR</sequence>
<name>A0A447PNS2_SALET</name>
<reference evidence="3 4" key="1">
    <citation type="submission" date="2018-12" db="EMBL/GenBank/DDBJ databases">
        <authorList>
            <consortium name="Pathogen Informatics"/>
        </authorList>
    </citation>
    <scope>NUCLEOTIDE SEQUENCE [LARGE SCALE GENOMIC DNA]</scope>
    <source>
        <strain evidence="3 4">NCTC8272</strain>
    </source>
</reference>
<dbReference type="Pfam" id="PF07670">
    <property type="entry name" value="Gate"/>
    <property type="match status" value="1"/>
</dbReference>
<dbReference type="EMBL" id="LR134149">
    <property type="protein sequence ID" value="VEA40613.1"/>
    <property type="molecule type" value="Genomic_DNA"/>
</dbReference>
<evidence type="ECO:0000313" key="4">
    <source>
        <dbReference type="Proteomes" id="UP000277214"/>
    </source>
</evidence>
<feature type="domain" description="Nucleoside transporter/FeoB GTPase Gate" evidence="2">
    <location>
        <begin position="27"/>
        <end position="98"/>
    </location>
</feature>
<feature type="transmembrane region" description="Helical" evidence="1">
    <location>
        <begin position="68"/>
        <end position="90"/>
    </location>
</feature>
<keyword evidence="1" id="KW-0812">Transmembrane</keyword>
<dbReference type="NCBIfam" id="NF007811">
    <property type="entry name" value="PRK10519.1"/>
    <property type="match status" value="1"/>
</dbReference>
<evidence type="ECO:0000313" key="3">
    <source>
        <dbReference type="EMBL" id="VEA40613.1"/>
    </source>
</evidence>
<gene>
    <name evidence="3" type="primary">yjiG</name>
    <name evidence="3" type="ORF">NCTC8272_03536</name>
</gene>
<keyword evidence="1" id="KW-0472">Membrane</keyword>
<accession>A0A447PNS2</accession>
<feature type="transmembrane region" description="Helical" evidence="1">
    <location>
        <begin position="21"/>
        <end position="42"/>
    </location>
</feature>
<dbReference type="InterPro" id="IPR011642">
    <property type="entry name" value="Gate_dom"/>
</dbReference>
<dbReference type="InterPro" id="IPR052549">
    <property type="entry name" value="SpmB"/>
</dbReference>
<dbReference type="Proteomes" id="UP000277214">
    <property type="component" value="Chromosome 1"/>
</dbReference>
<dbReference type="GO" id="GO:0005886">
    <property type="term" value="C:plasma membrane"/>
    <property type="evidence" value="ECO:0007669"/>
    <property type="project" value="TreeGrafter"/>
</dbReference>
<dbReference type="PANTHER" id="PTHR35793:SF2">
    <property type="entry name" value="INNER MEMBRANE PROTEIN YJIG"/>
    <property type="match status" value="1"/>
</dbReference>
<proteinExistence type="predicted"/>
<evidence type="ECO:0000259" key="2">
    <source>
        <dbReference type="Pfam" id="PF07670"/>
    </source>
</evidence>
<evidence type="ECO:0000256" key="1">
    <source>
        <dbReference type="SAM" id="Phobius"/>
    </source>
</evidence>
<organism evidence="3 4">
    <name type="scientific">Salmonella enterica I</name>
    <dbReference type="NCBI Taxonomy" id="59201"/>
    <lineage>
        <taxon>Bacteria</taxon>
        <taxon>Pseudomonadati</taxon>
        <taxon>Pseudomonadota</taxon>
        <taxon>Gammaproteobacteria</taxon>
        <taxon>Enterobacterales</taxon>
        <taxon>Enterobacteriaceae</taxon>
        <taxon>Salmonella</taxon>
    </lineage>
</organism>
<dbReference type="PANTHER" id="PTHR35793">
    <property type="entry name" value="INNER MEMBRANE PROTEIN YJIG"/>
    <property type="match status" value="1"/>
</dbReference>
<keyword evidence="1" id="KW-1133">Transmembrane helix</keyword>
<protein>
    <submittedName>
        <fullName evidence="3">Membrane protein</fullName>
    </submittedName>
</protein>
<dbReference type="AlphaFoldDB" id="A0A447PNS2"/>